<evidence type="ECO:0000313" key="2">
    <source>
        <dbReference type="EMBL" id="MEX5718154.1"/>
    </source>
</evidence>
<organism evidence="2 3">
    <name type="scientific">Geodermatophilus maliterrae</name>
    <dbReference type="NCBI Taxonomy" id="3162531"/>
    <lineage>
        <taxon>Bacteria</taxon>
        <taxon>Bacillati</taxon>
        <taxon>Actinomycetota</taxon>
        <taxon>Actinomycetes</taxon>
        <taxon>Geodermatophilales</taxon>
        <taxon>Geodermatophilaceae</taxon>
        <taxon>Geodermatophilus</taxon>
    </lineage>
</organism>
<dbReference type="SMART" id="SM01007">
    <property type="entry name" value="Aldolase_II"/>
    <property type="match status" value="1"/>
</dbReference>
<evidence type="ECO:0000313" key="3">
    <source>
        <dbReference type="Proteomes" id="UP001560045"/>
    </source>
</evidence>
<name>A0ABV3XC64_9ACTN</name>
<sequence>MERQLLDDLNRHAAAIGRDLRLVQGAGGNLSGKDGDLVWVKASGTRLAEAQERPVFVGVDGPRARVDVLHHEDLRHVVVEVADERASRPSIETALHVLLPHRFVFHVHSVGAVAAGAQQDPHAVLDRLRAVAPVGWVRYAKPGIALARSVLAAQERIGATDEAVFLLGNHGLLTAADSADRAGALVEEAERVLRRDDRPLPDDDGSALAPAGTLDAAATRLLTGGVLTPDSAVFLGSRPFGTGPGTGSSLVVTAEGGVVVDGPLSADAREIGRGLVGVAQHADPSAPVRYLDEDEVAELVDWEAETWRRAMQR</sequence>
<gene>
    <name evidence="2" type="ORF">ABQ292_07190</name>
</gene>
<comment type="caution">
    <text evidence="2">The sequence shown here is derived from an EMBL/GenBank/DDBJ whole genome shotgun (WGS) entry which is preliminary data.</text>
</comment>
<dbReference type="SUPFAM" id="SSF53639">
    <property type="entry name" value="AraD/HMP-PK domain-like"/>
    <property type="match status" value="1"/>
</dbReference>
<dbReference type="InterPro" id="IPR036409">
    <property type="entry name" value="Aldolase_II/adducin_N_sf"/>
</dbReference>
<dbReference type="RefSeq" id="WP_369204721.1">
    <property type="nucleotide sequence ID" value="NZ_JBFNXQ010000015.1"/>
</dbReference>
<evidence type="ECO:0000259" key="1">
    <source>
        <dbReference type="SMART" id="SM01007"/>
    </source>
</evidence>
<proteinExistence type="predicted"/>
<dbReference type="EMBL" id="JBFNXQ010000015">
    <property type="protein sequence ID" value="MEX5718154.1"/>
    <property type="molecule type" value="Genomic_DNA"/>
</dbReference>
<accession>A0ABV3XC64</accession>
<keyword evidence="3" id="KW-1185">Reference proteome</keyword>
<feature type="domain" description="Class II aldolase/adducin N-terminal" evidence="1">
    <location>
        <begin position="11"/>
        <end position="197"/>
    </location>
</feature>
<dbReference type="Gene3D" id="3.40.225.10">
    <property type="entry name" value="Class II aldolase/adducin N-terminal domain"/>
    <property type="match status" value="1"/>
</dbReference>
<dbReference type="Pfam" id="PF00596">
    <property type="entry name" value="Aldolase_II"/>
    <property type="match status" value="1"/>
</dbReference>
<reference evidence="2 3" key="1">
    <citation type="submission" date="2024-06" db="EMBL/GenBank/DDBJ databases">
        <title>Draft genome sequence of Geodermatophilus badlandi, a novel member of the Geodermatophilaceae isolated from badland sedimentary rocks in the Red desert, Wyoming, USA.</title>
        <authorList>
            <person name="Ben Tekaya S."/>
            <person name="Nouioui I."/>
            <person name="Flores G.M."/>
            <person name="Shaal M.N."/>
            <person name="Bredoire F."/>
            <person name="Basile F."/>
            <person name="Van Diepen L."/>
            <person name="Ward N.L."/>
        </authorList>
    </citation>
    <scope>NUCLEOTIDE SEQUENCE [LARGE SCALE GENOMIC DNA]</scope>
    <source>
        <strain evidence="2 3">WL48A</strain>
    </source>
</reference>
<dbReference type="Proteomes" id="UP001560045">
    <property type="component" value="Unassembled WGS sequence"/>
</dbReference>
<protein>
    <submittedName>
        <fullName evidence="2">Class II aldolase/adducin family protein</fullName>
    </submittedName>
</protein>
<dbReference type="InterPro" id="IPR001303">
    <property type="entry name" value="Aldolase_II/adducin_N"/>
</dbReference>